<dbReference type="Gene3D" id="2.60.210.10">
    <property type="entry name" value="Apoptosis, Tumor Necrosis Factor Receptor Associated Protein 2, Chain A"/>
    <property type="match status" value="2"/>
</dbReference>
<dbReference type="CDD" id="cd00121">
    <property type="entry name" value="MATH"/>
    <property type="match status" value="1"/>
</dbReference>
<dbReference type="SUPFAM" id="SSF54695">
    <property type="entry name" value="POZ domain"/>
    <property type="match status" value="1"/>
</dbReference>
<name>A0A4Y2RV75_ARAVE</name>
<dbReference type="PROSITE" id="PS50144">
    <property type="entry name" value="MATH"/>
    <property type="match status" value="1"/>
</dbReference>
<dbReference type="OrthoDB" id="6359816at2759"/>
<sequence>MASEDDSKRKCFTFIWKLENASYCCWQSGSQCIESPLFTVDEIHETNWKLGLYPSNERDNIGFWLQRQADNNGVESIAIDYEVAFLSSDATALHAFKKKSEVIRKGNSTGSSEFVSRNEVLFARRSVYLPQNTLTVRCRMWKSADEMSKDVQCFARTCITVEKRSFLWNIGNFSTLKSHGKKTYEIKSHDNVKNFMSLELFLTGGLLCDETIRFRIIPDYQNVKMSTFRLSVVDASKNTVNCFQDEFCYRDPCGSKDFALFCTKSELLEKKNAYLPNDALSLWCECAFSFGIIQQEIEKVDSDCIDIAKKKSDNRSLDIENEFSVPKCILLDDLKSLLNNSCLSDVKLKTKSQTYPAHKCILGARSPVFEAMFSSDMKEKINECVDIEDLNDDTVLRLLRYIYSADVEELAWGSATQLYEAADKYEVLSLKDICSSYLRNNLCPGNACEALVLADLHQDEDLKGFVQDFVLRNGKDIINSEEWEQLMETNLKLAAETMRLKFKEKLK</sequence>
<dbReference type="AlphaFoldDB" id="A0A4Y2RV75"/>
<organism evidence="3 4">
    <name type="scientific">Araneus ventricosus</name>
    <name type="common">Orbweaver spider</name>
    <name type="synonym">Epeira ventricosa</name>
    <dbReference type="NCBI Taxonomy" id="182803"/>
    <lineage>
        <taxon>Eukaryota</taxon>
        <taxon>Metazoa</taxon>
        <taxon>Ecdysozoa</taxon>
        <taxon>Arthropoda</taxon>
        <taxon>Chelicerata</taxon>
        <taxon>Arachnida</taxon>
        <taxon>Araneae</taxon>
        <taxon>Araneomorphae</taxon>
        <taxon>Entelegynae</taxon>
        <taxon>Araneoidea</taxon>
        <taxon>Araneidae</taxon>
        <taxon>Araneus</taxon>
    </lineage>
</organism>
<keyword evidence="4" id="KW-1185">Reference proteome</keyword>
<dbReference type="Proteomes" id="UP000499080">
    <property type="component" value="Unassembled WGS sequence"/>
</dbReference>
<dbReference type="SUPFAM" id="SSF49599">
    <property type="entry name" value="TRAF domain-like"/>
    <property type="match status" value="2"/>
</dbReference>
<dbReference type="SMART" id="SM00225">
    <property type="entry name" value="BTB"/>
    <property type="match status" value="1"/>
</dbReference>
<dbReference type="InterPro" id="IPR008974">
    <property type="entry name" value="TRAF-like"/>
</dbReference>
<dbReference type="GO" id="GO:0030163">
    <property type="term" value="P:protein catabolic process"/>
    <property type="evidence" value="ECO:0007669"/>
    <property type="project" value="UniProtKB-ARBA"/>
</dbReference>
<dbReference type="Pfam" id="PF22486">
    <property type="entry name" value="MATH_2"/>
    <property type="match status" value="1"/>
</dbReference>
<comment type="caution">
    <text evidence="3">The sequence shown here is derived from an EMBL/GenBank/DDBJ whole genome shotgun (WGS) entry which is preliminary data.</text>
</comment>
<dbReference type="Gene3D" id="3.30.710.10">
    <property type="entry name" value="Potassium Channel Kv1.1, Chain A"/>
    <property type="match status" value="1"/>
</dbReference>
<feature type="domain" description="BTB" evidence="1">
    <location>
        <begin position="344"/>
        <end position="411"/>
    </location>
</feature>
<dbReference type="InterPro" id="IPR011333">
    <property type="entry name" value="SKP1/BTB/POZ_sf"/>
</dbReference>
<dbReference type="EMBL" id="BGPR01018328">
    <property type="protein sequence ID" value="GBN78865.1"/>
    <property type="molecule type" value="Genomic_DNA"/>
</dbReference>
<reference evidence="3 4" key="1">
    <citation type="journal article" date="2019" name="Sci. Rep.">
        <title>Orb-weaving spider Araneus ventricosus genome elucidates the spidroin gene catalogue.</title>
        <authorList>
            <person name="Kono N."/>
            <person name="Nakamura H."/>
            <person name="Ohtoshi R."/>
            <person name="Moran D.A.P."/>
            <person name="Shinohara A."/>
            <person name="Yoshida Y."/>
            <person name="Fujiwara M."/>
            <person name="Mori M."/>
            <person name="Tomita M."/>
            <person name="Arakawa K."/>
        </authorList>
    </citation>
    <scope>NUCLEOTIDE SEQUENCE [LARGE SCALE GENOMIC DNA]</scope>
</reference>
<evidence type="ECO:0000313" key="3">
    <source>
        <dbReference type="EMBL" id="GBN78865.1"/>
    </source>
</evidence>
<accession>A0A4Y2RV75</accession>
<gene>
    <name evidence="3" type="primary">rdx_15</name>
    <name evidence="3" type="ORF">AVEN_192846_1</name>
</gene>
<dbReference type="Pfam" id="PF00651">
    <property type="entry name" value="BTB"/>
    <property type="match status" value="1"/>
</dbReference>
<dbReference type="InterPro" id="IPR000210">
    <property type="entry name" value="BTB/POZ_dom"/>
</dbReference>
<evidence type="ECO:0000259" key="2">
    <source>
        <dbReference type="PROSITE" id="PS50144"/>
    </source>
</evidence>
<dbReference type="InterPro" id="IPR002083">
    <property type="entry name" value="MATH/TRAF_dom"/>
</dbReference>
<dbReference type="PROSITE" id="PS50097">
    <property type="entry name" value="BTB"/>
    <property type="match status" value="1"/>
</dbReference>
<dbReference type="PANTHER" id="PTHR24413">
    <property type="entry name" value="SPECKLE-TYPE POZ PROTEIN"/>
    <property type="match status" value="1"/>
</dbReference>
<evidence type="ECO:0000313" key="4">
    <source>
        <dbReference type="Proteomes" id="UP000499080"/>
    </source>
</evidence>
<feature type="domain" description="MATH" evidence="2">
    <location>
        <begin position="11"/>
        <end position="140"/>
    </location>
</feature>
<proteinExistence type="predicted"/>
<evidence type="ECO:0000259" key="1">
    <source>
        <dbReference type="PROSITE" id="PS50097"/>
    </source>
</evidence>
<protein>
    <submittedName>
        <fullName evidence="3">Protein roadkill</fullName>
    </submittedName>
</protein>
<dbReference type="Gene3D" id="1.25.40.420">
    <property type="match status" value="1"/>
</dbReference>